<comment type="caution">
    <text evidence="3">The sequence shown here is derived from an EMBL/GenBank/DDBJ whole genome shotgun (WGS) entry which is preliminary data.</text>
</comment>
<dbReference type="OrthoDB" id="8192916at2759"/>
<protein>
    <recommendedName>
        <fullName evidence="5">Osiris 7</fullName>
    </recommendedName>
</protein>
<keyword evidence="2" id="KW-0732">Signal</keyword>
<evidence type="ECO:0008006" key="5">
    <source>
        <dbReference type="Google" id="ProtNLM"/>
    </source>
</evidence>
<evidence type="ECO:0000313" key="4">
    <source>
        <dbReference type="Proteomes" id="UP000625711"/>
    </source>
</evidence>
<reference evidence="3" key="1">
    <citation type="submission" date="2020-08" db="EMBL/GenBank/DDBJ databases">
        <title>Genome sequencing and assembly of the red palm weevil Rhynchophorus ferrugineus.</title>
        <authorList>
            <person name="Dias G.B."/>
            <person name="Bergman C.M."/>
            <person name="Manee M."/>
        </authorList>
    </citation>
    <scope>NUCLEOTIDE SEQUENCE</scope>
    <source>
        <strain evidence="3">AA-2017</strain>
        <tissue evidence="3">Whole larva</tissue>
    </source>
</reference>
<keyword evidence="4" id="KW-1185">Reference proteome</keyword>
<name>A0A834IJ58_RHYFE</name>
<feature type="signal peptide" evidence="2">
    <location>
        <begin position="1"/>
        <end position="34"/>
    </location>
</feature>
<keyword evidence="1" id="KW-1133">Transmembrane helix</keyword>
<dbReference type="Proteomes" id="UP000625711">
    <property type="component" value="Unassembled WGS sequence"/>
</dbReference>
<organism evidence="3 4">
    <name type="scientific">Rhynchophorus ferrugineus</name>
    <name type="common">Red palm weevil</name>
    <name type="synonym">Curculio ferrugineus</name>
    <dbReference type="NCBI Taxonomy" id="354439"/>
    <lineage>
        <taxon>Eukaryota</taxon>
        <taxon>Metazoa</taxon>
        <taxon>Ecdysozoa</taxon>
        <taxon>Arthropoda</taxon>
        <taxon>Hexapoda</taxon>
        <taxon>Insecta</taxon>
        <taxon>Pterygota</taxon>
        <taxon>Neoptera</taxon>
        <taxon>Endopterygota</taxon>
        <taxon>Coleoptera</taxon>
        <taxon>Polyphaga</taxon>
        <taxon>Cucujiformia</taxon>
        <taxon>Curculionidae</taxon>
        <taxon>Dryophthorinae</taxon>
        <taxon>Rhynchophorus</taxon>
    </lineage>
</organism>
<feature type="transmembrane region" description="Helical" evidence="1">
    <location>
        <begin position="191"/>
        <end position="219"/>
    </location>
</feature>
<evidence type="ECO:0000313" key="3">
    <source>
        <dbReference type="EMBL" id="KAF7275037.1"/>
    </source>
</evidence>
<dbReference type="GO" id="GO:0016020">
    <property type="term" value="C:membrane"/>
    <property type="evidence" value="ECO:0007669"/>
    <property type="project" value="TreeGrafter"/>
</dbReference>
<evidence type="ECO:0000256" key="2">
    <source>
        <dbReference type="SAM" id="SignalP"/>
    </source>
</evidence>
<dbReference type="PANTHER" id="PTHR21879:SF22">
    <property type="entry name" value="FI03362P-RELATED"/>
    <property type="match status" value="1"/>
</dbReference>
<keyword evidence="1" id="KW-0472">Membrane</keyword>
<proteinExistence type="predicted"/>
<gene>
    <name evidence="3" type="ORF">GWI33_012247</name>
</gene>
<dbReference type="InterPro" id="IPR012464">
    <property type="entry name" value="DUF1676"/>
</dbReference>
<dbReference type="EMBL" id="JAACXV010011527">
    <property type="protein sequence ID" value="KAF7275037.1"/>
    <property type="molecule type" value="Genomic_DNA"/>
</dbReference>
<dbReference type="Pfam" id="PF07898">
    <property type="entry name" value="DUF1676"/>
    <property type="match status" value="1"/>
</dbReference>
<keyword evidence="1" id="KW-0812">Transmembrane</keyword>
<sequence>MVAPGRPIQTYHNVIKMNCKLTAVLLFAFVAVHALPAQEEARSNSIQTESDLLDSVYTDCLKKDSLSCLKYKLYSFVDKSLGQKDTITVTDGVQIVKTGNEKDGAPRALNGDESVESLILDRVSRFLNSHTIKVDLKGSDIVNAVQSGARSFADAIEDEDVEEGRGKKKKKNMMGPLMAAMALKAAILGKLALWAIGLIAGKALIIGKIALVLSAIIGIKKLLGGQGSGKHVTYEVVAHPQHSSSHVSTHEVAYSGGSGHGGGYSGDIGGGYGGSGQGVWKRSLDAQQLAYRGQQPAKQ</sequence>
<accession>A0A834IJ58</accession>
<feature type="chain" id="PRO_5033046816" description="Osiris 7" evidence="2">
    <location>
        <begin position="35"/>
        <end position="299"/>
    </location>
</feature>
<dbReference type="AlphaFoldDB" id="A0A834IJ58"/>
<evidence type="ECO:0000256" key="1">
    <source>
        <dbReference type="SAM" id="Phobius"/>
    </source>
</evidence>
<dbReference type="PANTHER" id="PTHR21879">
    <property type="entry name" value="FI03362P-RELATED-RELATED"/>
    <property type="match status" value="1"/>
</dbReference>